<evidence type="ECO:0000256" key="2">
    <source>
        <dbReference type="ARBA" id="ARBA00022448"/>
    </source>
</evidence>
<reference evidence="10 13" key="3">
    <citation type="submission" date="2021-03" db="EMBL/GenBank/DDBJ databases">
        <title>Genomic Encyclopedia of Type Strains, Phase IV (KMG-IV): sequencing the most valuable type-strain genomes for metagenomic binning, comparative biology and taxonomic classification.</title>
        <authorList>
            <person name="Goeker M."/>
        </authorList>
    </citation>
    <scope>NUCLEOTIDE SEQUENCE [LARGE SCALE GENOMIC DNA]</scope>
    <source>
        <strain evidence="10 13">DSM 22420</strain>
    </source>
</reference>
<gene>
    <name evidence="10" type="ORF">J2Z27_000927</name>
    <name evidence="11" type="ORF">SAMN05216187_101239</name>
</gene>
<dbReference type="Proteomes" id="UP000242700">
    <property type="component" value="Unassembled WGS sequence"/>
</dbReference>
<dbReference type="STRING" id="586411.SAMN05216187_101239"/>
<keyword evidence="5" id="KW-0406">Ion transport</keyword>
<reference evidence="12" key="1">
    <citation type="submission" date="2016-10" db="EMBL/GenBank/DDBJ databases">
        <authorList>
            <person name="Varghese N."/>
            <person name="Submissions S."/>
        </authorList>
    </citation>
    <scope>NUCLEOTIDE SEQUENCE [LARGE SCALE GENOMIC DNA]</scope>
    <source>
        <strain evidence="12">CGMCC 1.8911</strain>
    </source>
</reference>
<evidence type="ECO:0000259" key="9">
    <source>
        <dbReference type="Pfam" id="PF07885"/>
    </source>
</evidence>
<feature type="transmembrane region" description="Helical" evidence="8">
    <location>
        <begin position="26"/>
        <end position="43"/>
    </location>
</feature>
<evidence type="ECO:0000313" key="10">
    <source>
        <dbReference type="EMBL" id="MBP1951892.1"/>
    </source>
</evidence>
<accession>A0A1G8V7B2</accession>
<evidence type="ECO:0000256" key="6">
    <source>
        <dbReference type="ARBA" id="ARBA00023136"/>
    </source>
</evidence>
<keyword evidence="6 8" id="KW-0472">Membrane</keyword>
<dbReference type="RefSeq" id="WP_092594833.1">
    <property type="nucleotide sequence ID" value="NZ_BMCN01000001.1"/>
</dbReference>
<evidence type="ECO:0000256" key="8">
    <source>
        <dbReference type="SAM" id="Phobius"/>
    </source>
</evidence>
<keyword evidence="13" id="KW-1185">Reference proteome</keyword>
<dbReference type="OrthoDB" id="9785285at2"/>
<evidence type="ECO:0000313" key="13">
    <source>
        <dbReference type="Proteomes" id="UP001519348"/>
    </source>
</evidence>
<keyword evidence="2" id="KW-0813">Transport</keyword>
<feature type="transmembrane region" description="Helical" evidence="8">
    <location>
        <begin position="82"/>
        <end position="100"/>
    </location>
</feature>
<reference evidence="11" key="2">
    <citation type="submission" date="2016-10" db="EMBL/GenBank/DDBJ databases">
        <authorList>
            <person name="de Groot N.N."/>
        </authorList>
    </citation>
    <scope>NUCLEOTIDE SEQUENCE [LARGE SCALE GENOMIC DNA]</scope>
    <source>
        <strain evidence="11">CGMCC 1.8911</strain>
    </source>
</reference>
<evidence type="ECO:0000256" key="3">
    <source>
        <dbReference type="ARBA" id="ARBA00022692"/>
    </source>
</evidence>
<name>A0A1G8V7B2_9STAP</name>
<evidence type="ECO:0000256" key="1">
    <source>
        <dbReference type="ARBA" id="ARBA00004141"/>
    </source>
</evidence>
<dbReference type="GO" id="GO:0005886">
    <property type="term" value="C:plasma membrane"/>
    <property type="evidence" value="ECO:0007669"/>
    <property type="project" value="TreeGrafter"/>
</dbReference>
<dbReference type="AlphaFoldDB" id="A0A1G8V7B2"/>
<keyword evidence="7" id="KW-0407">Ion channel</keyword>
<dbReference type="GO" id="GO:0022841">
    <property type="term" value="F:potassium ion leak channel activity"/>
    <property type="evidence" value="ECO:0007669"/>
    <property type="project" value="TreeGrafter"/>
</dbReference>
<dbReference type="InterPro" id="IPR003280">
    <property type="entry name" value="2pore_dom_K_chnl"/>
</dbReference>
<proteinExistence type="predicted"/>
<evidence type="ECO:0000313" key="12">
    <source>
        <dbReference type="Proteomes" id="UP000242700"/>
    </source>
</evidence>
<dbReference type="Proteomes" id="UP001519348">
    <property type="component" value="Unassembled WGS sequence"/>
</dbReference>
<organism evidence="11 12">
    <name type="scientific">Jeotgalicoccus aerolatus</name>
    <dbReference type="NCBI Taxonomy" id="709510"/>
    <lineage>
        <taxon>Bacteria</taxon>
        <taxon>Bacillati</taxon>
        <taxon>Bacillota</taxon>
        <taxon>Bacilli</taxon>
        <taxon>Bacillales</taxon>
        <taxon>Staphylococcaceae</taxon>
        <taxon>Jeotgalicoccus</taxon>
    </lineage>
</organism>
<dbReference type="Pfam" id="PF07885">
    <property type="entry name" value="Ion_trans_2"/>
    <property type="match status" value="1"/>
</dbReference>
<dbReference type="Gene3D" id="1.10.287.70">
    <property type="match status" value="1"/>
</dbReference>
<comment type="subcellular location">
    <subcellularLocation>
        <location evidence="1">Membrane</location>
        <topology evidence="1">Multi-pass membrane protein</topology>
    </subcellularLocation>
</comment>
<evidence type="ECO:0000313" key="11">
    <source>
        <dbReference type="EMBL" id="SDJ61972.1"/>
    </source>
</evidence>
<dbReference type="PANTHER" id="PTHR11003">
    <property type="entry name" value="POTASSIUM CHANNEL, SUBFAMILY K"/>
    <property type="match status" value="1"/>
</dbReference>
<evidence type="ECO:0000256" key="5">
    <source>
        <dbReference type="ARBA" id="ARBA00023065"/>
    </source>
</evidence>
<dbReference type="EMBL" id="FNFI01000001">
    <property type="protein sequence ID" value="SDJ61972.1"/>
    <property type="molecule type" value="Genomic_DNA"/>
</dbReference>
<feature type="domain" description="Potassium channel" evidence="9">
    <location>
        <begin position="30"/>
        <end position="103"/>
    </location>
</feature>
<dbReference type="EMBL" id="JAGGKN010000002">
    <property type="protein sequence ID" value="MBP1951892.1"/>
    <property type="molecule type" value="Genomic_DNA"/>
</dbReference>
<evidence type="ECO:0000256" key="4">
    <source>
        <dbReference type="ARBA" id="ARBA00022989"/>
    </source>
</evidence>
<dbReference type="SUPFAM" id="SSF81324">
    <property type="entry name" value="Voltage-gated potassium channels"/>
    <property type="match status" value="1"/>
</dbReference>
<sequence length="112" mass="12219">MISFFLTAARLLKALGKAMARPVFQSLLLTLFLILLSGTLFYTQVEGWHVLDAVYFGVVSLIPTGVEAGVSPSTSTGKIFTMMYLLVGVGIMISLLAMIAKEVINYNIENKQ</sequence>
<protein>
    <submittedName>
        <fullName evidence="11">Ion channel</fullName>
    </submittedName>
</protein>
<dbReference type="GO" id="GO:0030322">
    <property type="term" value="P:stabilization of membrane potential"/>
    <property type="evidence" value="ECO:0007669"/>
    <property type="project" value="TreeGrafter"/>
</dbReference>
<dbReference type="PANTHER" id="PTHR11003:SF291">
    <property type="entry name" value="IP11374P"/>
    <property type="match status" value="1"/>
</dbReference>
<evidence type="ECO:0000256" key="7">
    <source>
        <dbReference type="ARBA" id="ARBA00023303"/>
    </source>
</evidence>
<keyword evidence="4 8" id="KW-1133">Transmembrane helix</keyword>
<keyword evidence="3 8" id="KW-0812">Transmembrane</keyword>
<dbReference type="InterPro" id="IPR013099">
    <property type="entry name" value="K_chnl_dom"/>
</dbReference>
<dbReference type="GO" id="GO:0015271">
    <property type="term" value="F:outward rectifier potassium channel activity"/>
    <property type="evidence" value="ECO:0007669"/>
    <property type="project" value="TreeGrafter"/>
</dbReference>